<evidence type="ECO:0000313" key="2">
    <source>
        <dbReference type="Proteomes" id="UP000243528"/>
    </source>
</evidence>
<keyword evidence="2" id="KW-1185">Reference proteome</keyword>
<sequence length="157" mass="17555">MKVDPGIVRGENAMRAAIDGVIHRHESSMLDGFADLSTDEAAFAVSLARRVVLEILHEVRPEGMTREDYNELSHNIAEHGWVGYDAPTVRNFLEGLVAERHHPTGDVDALRLLLTCAGYLVGGLTEEDEEWEDYLDEVENRILFPDRGAESQSSQPR</sequence>
<comment type="caution">
    <text evidence="1">The sequence shown here is derived from an EMBL/GenBank/DDBJ whole genome shotgun (WGS) entry which is preliminary data.</text>
</comment>
<gene>
    <name evidence="1" type="ORF">CLV30_101511</name>
</gene>
<evidence type="ECO:0000313" key="1">
    <source>
        <dbReference type="EMBL" id="PSL08536.1"/>
    </source>
</evidence>
<accession>A0A2P8EGD1</accession>
<protein>
    <submittedName>
        <fullName evidence="1">Uncharacterized protein</fullName>
    </submittedName>
</protein>
<proteinExistence type="predicted"/>
<dbReference type="AlphaFoldDB" id="A0A2P8EGD1"/>
<name>A0A2P8EGD1_9ACTN</name>
<dbReference type="RefSeq" id="WP_106535564.1">
    <property type="nucleotide sequence ID" value="NZ_ML142897.1"/>
</dbReference>
<organism evidence="1 2">
    <name type="scientific">Haloactinopolyspora alba</name>
    <dbReference type="NCBI Taxonomy" id="648780"/>
    <lineage>
        <taxon>Bacteria</taxon>
        <taxon>Bacillati</taxon>
        <taxon>Actinomycetota</taxon>
        <taxon>Actinomycetes</taxon>
        <taxon>Jiangellales</taxon>
        <taxon>Jiangellaceae</taxon>
        <taxon>Haloactinopolyspora</taxon>
    </lineage>
</organism>
<dbReference type="EMBL" id="PYGE01000001">
    <property type="protein sequence ID" value="PSL08536.1"/>
    <property type="molecule type" value="Genomic_DNA"/>
</dbReference>
<dbReference type="Proteomes" id="UP000243528">
    <property type="component" value="Unassembled WGS sequence"/>
</dbReference>
<reference evidence="1 2" key="1">
    <citation type="submission" date="2018-03" db="EMBL/GenBank/DDBJ databases">
        <title>Genomic Encyclopedia of Archaeal and Bacterial Type Strains, Phase II (KMG-II): from individual species to whole genera.</title>
        <authorList>
            <person name="Goeker M."/>
        </authorList>
    </citation>
    <scope>NUCLEOTIDE SEQUENCE [LARGE SCALE GENOMIC DNA]</scope>
    <source>
        <strain evidence="1 2">DSM 45211</strain>
    </source>
</reference>